<dbReference type="NCBIfam" id="TIGR00229">
    <property type="entry name" value="sensory_box"/>
    <property type="match status" value="1"/>
</dbReference>
<dbReference type="PANTHER" id="PTHR47429:SF2">
    <property type="entry name" value="PROTEIN TWIN LOV 1"/>
    <property type="match status" value="1"/>
</dbReference>
<dbReference type="Pfam" id="PF13426">
    <property type="entry name" value="PAS_9"/>
    <property type="match status" value="1"/>
</dbReference>
<accession>A0ABY8TMA8</accession>
<feature type="domain" description="PAS" evidence="6">
    <location>
        <begin position="109"/>
        <end position="202"/>
    </location>
</feature>
<keyword evidence="5" id="KW-0157">Chromophore</keyword>
<evidence type="ECO:0000256" key="2">
    <source>
        <dbReference type="ARBA" id="ARBA00022606"/>
    </source>
</evidence>
<dbReference type="PANTHER" id="PTHR47429">
    <property type="entry name" value="PROTEIN TWIN LOV 1"/>
    <property type="match status" value="1"/>
</dbReference>
<evidence type="ECO:0000256" key="3">
    <source>
        <dbReference type="ARBA" id="ARBA00022630"/>
    </source>
</evidence>
<evidence type="ECO:0000313" key="7">
    <source>
        <dbReference type="EMBL" id="WIA09471.1"/>
    </source>
</evidence>
<keyword evidence="3" id="KW-0285">Flavoprotein</keyword>
<evidence type="ECO:0000259" key="6">
    <source>
        <dbReference type="Pfam" id="PF13426"/>
    </source>
</evidence>
<evidence type="ECO:0000256" key="4">
    <source>
        <dbReference type="ARBA" id="ARBA00022643"/>
    </source>
</evidence>
<dbReference type="EMBL" id="CP126208">
    <property type="protein sequence ID" value="WIA09471.1"/>
    <property type="molecule type" value="Genomic_DNA"/>
</dbReference>
<organism evidence="7 8">
    <name type="scientific">Tetradesmus obliquus</name>
    <name type="common">Green alga</name>
    <name type="synonym">Acutodesmus obliquus</name>
    <dbReference type="NCBI Taxonomy" id="3088"/>
    <lineage>
        <taxon>Eukaryota</taxon>
        <taxon>Viridiplantae</taxon>
        <taxon>Chlorophyta</taxon>
        <taxon>core chlorophytes</taxon>
        <taxon>Chlorophyceae</taxon>
        <taxon>CS clade</taxon>
        <taxon>Sphaeropleales</taxon>
        <taxon>Scenedesmaceae</taxon>
        <taxon>Tetradesmus</taxon>
    </lineage>
</organism>
<dbReference type="CDD" id="cd00130">
    <property type="entry name" value="PAS"/>
    <property type="match status" value="1"/>
</dbReference>
<keyword evidence="1" id="KW-0600">Photoreceptor protein</keyword>
<dbReference type="Proteomes" id="UP001244341">
    <property type="component" value="Chromosome 1b"/>
</dbReference>
<keyword evidence="1" id="KW-0675">Receptor</keyword>
<dbReference type="Gene3D" id="3.30.450.20">
    <property type="entry name" value="PAS domain"/>
    <property type="match status" value="1"/>
</dbReference>
<name>A0ABY8TMA8_TETOB</name>
<evidence type="ECO:0000313" key="8">
    <source>
        <dbReference type="Proteomes" id="UP001244341"/>
    </source>
</evidence>
<keyword evidence="8" id="KW-1185">Reference proteome</keyword>
<proteinExistence type="predicted"/>
<dbReference type="SUPFAM" id="SSF55785">
    <property type="entry name" value="PYP-like sensor domain (PAS domain)"/>
    <property type="match status" value="1"/>
</dbReference>
<keyword evidence="4" id="KW-0288">FMN</keyword>
<sequence>MALSAGLRNSCLLPQGLPALAQLSRSVATYAFTTPKESLARQVVQEPREKTSKEPSTYRFSLRNATASVARRHQWQTMPIEAPKSLEAVQLDRESPQARIVTEACYPYRVVYANRAWEQLCGWSADEACGRCGLAFMQGEATDRIAVARINEAVREGERVAVTVVNYKKDGTPFLNQIQIAPLRSSCGEYTHMLGILSEVTDAKCEVPPSLLQRCSSEQRPHVPRRQQQQAHA</sequence>
<protein>
    <recommendedName>
        <fullName evidence="6">PAS domain-containing protein</fullName>
    </recommendedName>
</protein>
<dbReference type="InterPro" id="IPR000014">
    <property type="entry name" value="PAS"/>
</dbReference>
<evidence type="ECO:0000256" key="1">
    <source>
        <dbReference type="ARBA" id="ARBA00022543"/>
    </source>
</evidence>
<keyword evidence="2" id="KW-0716">Sensory transduction</keyword>
<evidence type="ECO:0000256" key="5">
    <source>
        <dbReference type="ARBA" id="ARBA00022991"/>
    </source>
</evidence>
<gene>
    <name evidence="7" type="ORF">OEZ85_008872</name>
</gene>
<dbReference type="InterPro" id="IPR035965">
    <property type="entry name" value="PAS-like_dom_sf"/>
</dbReference>
<reference evidence="7 8" key="1">
    <citation type="submission" date="2023-05" db="EMBL/GenBank/DDBJ databases">
        <title>A 100% complete, gapless, phased diploid assembly of the Scenedesmus obliquus UTEX 3031 genome.</title>
        <authorList>
            <person name="Biondi T.C."/>
            <person name="Hanschen E.R."/>
            <person name="Kwon T."/>
            <person name="Eng W."/>
            <person name="Kruse C.P.S."/>
            <person name="Koehler S.I."/>
            <person name="Kunde Y."/>
            <person name="Gleasner C.D."/>
            <person name="You Mak K.T."/>
            <person name="Polle J."/>
            <person name="Hovde B.T."/>
            <person name="Starkenburg S.R."/>
        </authorList>
    </citation>
    <scope>NUCLEOTIDE SEQUENCE [LARGE SCALE GENOMIC DNA]</scope>
    <source>
        <strain evidence="7 8">DOE0152z</strain>
    </source>
</reference>